<evidence type="ECO:0000313" key="11">
    <source>
        <dbReference type="Proteomes" id="UP000193560"/>
    </source>
</evidence>
<keyword evidence="4" id="KW-0067">ATP-binding</keyword>
<dbReference type="InterPro" id="IPR007696">
    <property type="entry name" value="DNA_mismatch_repair_MutS_core"/>
</dbReference>
<dbReference type="STRING" id="90262.A0A1X2J0C5"/>
<evidence type="ECO:0000256" key="8">
    <source>
        <dbReference type="SAM" id="MobiDB-lite"/>
    </source>
</evidence>
<dbReference type="InterPro" id="IPR036678">
    <property type="entry name" value="MutS_con_dom_sf"/>
</dbReference>
<dbReference type="PIRSF" id="PIRSF037677">
    <property type="entry name" value="DNA_mis_repair_Msh6"/>
    <property type="match status" value="1"/>
</dbReference>
<dbReference type="InterPro" id="IPR045076">
    <property type="entry name" value="MutS"/>
</dbReference>
<dbReference type="GO" id="GO:0005524">
    <property type="term" value="F:ATP binding"/>
    <property type="evidence" value="ECO:0007669"/>
    <property type="project" value="UniProtKB-KW"/>
</dbReference>
<dbReference type="InterPro" id="IPR017261">
    <property type="entry name" value="DNA_mismatch_repair_MutS/MSH"/>
</dbReference>
<feature type="coiled-coil region" evidence="7">
    <location>
        <begin position="567"/>
        <end position="594"/>
    </location>
</feature>
<dbReference type="InterPro" id="IPR000432">
    <property type="entry name" value="DNA_mismatch_repair_MutS_C"/>
</dbReference>
<reference evidence="10 11" key="1">
    <citation type="submission" date="2016-07" db="EMBL/GenBank/DDBJ databases">
        <title>Pervasive Adenine N6-methylation of Active Genes in Fungi.</title>
        <authorList>
            <consortium name="DOE Joint Genome Institute"/>
            <person name="Mondo S.J."/>
            <person name="Dannebaum R.O."/>
            <person name="Kuo R.C."/>
            <person name="Labutti K."/>
            <person name="Haridas S."/>
            <person name="Kuo A."/>
            <person name="Salamov A."/>
            <person name="Ahrendt S.R."/>
            <person name="Lipzen A."/>
            <person name="Sullivan W."/>
            <person name="Andreopoulos W.B."/>
            <person name="Clum A."/>
            <person name="Lindquist E."/>
            <person name="Daum C."/>
            <person name="Ramamoorthy G.K."/>
            <person name="Gryganskyi A."/>
            <person name="Culley D."/>
            <person name="Magnuson J.K."/>
            <person name="James T.Y."/>
            <person name="O'Malley M.A."/>
            <person name="Stajich J.E."/>
            <person name="Spatafora J.W."/>
            <person name="Visel A."/>
            <person name="Grigoriev I.V."/>
        </authorList>
    </citation>
    <scope>NUCLEOTIDE SEQUENCE [LARGE SCALE GENOMIC DNA]</scope>
    <source>
        <strain evidence="10 11">NRRL 1336</strain>
    </source>
</reference>
<dbReference type="Proteomes" id="UP000193560">
    <property type="component" value="Unassembled WGS sequence"/>
</dbReference>
<dbReference type="PANTHER" id="PTHR11361">
    <property type="entry name" value="DNA MISMATCH REPAIR PROTEIN MUTS FAMILY MEMBER"/>
    <property type="match status" value="1"/>
</dbReference>
<dbReference type="GO" id="GO:0043504">
    <property type="term" value="P:mitochondrial DNA repair"/>
    <property type="evidence" value="ECO:0007669"/>
    <property type="project" value="TreeGrafter"/>
</dbReference>
<evidence type="ECO:0000256" key="2">
    <source>
        <dbReference type="ARBA" id="ARBA00022741"/>
    </source>
</evidence>
<dbReference type="Gene3D" id="3.30.420.110">
    <property type="entry name" value="MutS, connector domain"/>
    <property type="match status" value="1"/>
</dbReference>
<dbReference type="SUPFAM" id="SSF53150">
    <property type="entry name" value="DNA repair protein MutS, domain II"/>
    <property type="match status" value="1"/>
</dbReference>
<dbReference type="Gene3D" id="3.40.1170.10">
    <property type="entry name" value="DNA repair protein MutS, domain I"/>
    <property type="match status" value="1"/>
</dbReference>
<comment type="caution">
    <text evidence="10">The sequence shown here is derived from an EMBL/GenBank/DDBJ whole genome shotgun (WGS) entry which is preliminary data.</text>
</comment>
<keyword evidence="3" id="KW-0227">DNA damage</keyword>
<feature type="domain" description="DNA mismatch repair proteins mutS family" evidence="9">
    <location>
        <begin position="836"/>
        <end position="852"/>
    </location>
</feature>
<dbReference type="InterPro" id="IPR007695">
    <property type="entry name" value="DNA_mismatch_repair_MutS-lik_N"/>
</dbReference>
<feature type="region of interest" description="Disordered" evidence="8">
    <location>
        <begin position="534"/>
        <end position="565"/>
    </location>
</feature>
<dbReference type="SUPFAM" id="SSF55271">
    <property type="entry name" value="DNA repair protein MutS, domain I"/>
    <property type="match status" value="1"/>
</dbReference>
<dbReference type="Pfam" id="PF01624">
    <property type="entry name" value="MutS_I"/>
    <property type="match status" value="1"/>
</dbReference>
<dbReference type="AlphaFoldDB" id="A0A1X2J0C5"/>
<evidence type="ECO:0000256" key="4">
    <source>
        <dbReference type="ARBA" id="ARBA00022840"/>
    </source>
</evidence>
<protein>
    <submittedName>
        <fullName evidence="10">Muts domain V-domain-containing protein</fullName>
    </submittedName>
</protein>
<comment type="similarity">
    <text evidence="1">Belongs to the DNA mismatch repair MutS family.</text>
</comment>
<dbReference type="GO" id="GO:0030983">
    <property type="term" value="F:mismatched DNA binding"/>
    <property type="evidence" value="ECO:0007669"/>
    <property type="project" value="InterPro"/>
</dbReference>
<name>A0A1X2J0C5_9FUNG</name>
<evidence type="ECO:0000256" key="1">
    <source>
        <dbReference type="ARBA" id="ARBA00006271"/>
    </source>
</evidence>
<dbReference type="Pfam" id="PF00488">
    <property type="entry name" value="MutS_V"/>
    <property type="match status" value="1"/>
</dbReference>
<keyword evidence="2" id="KW-0547">Nucleotide-binding</keyword>
<dbReference type="GO" id="GO:0006298">
    <property type="term" value="P:mismatch repair"/>
    <property type="evidence" value="ECO:0007669"/>
    <property type="project" value="InterPro"/>
</dbReference>
<dbReference type="EMBL" id="MCGE01000002">
    <property type="protein sequence ID" value="ORZ24431.1"/>
    <property type="molecule type" value="Genomic_DNA"/>
</dbReference>
<accession>A0A1X2J0C5</accession>
<dbReference type="GO" id="GO:0140664">
    <property type="term" value="F:ATP-dependent DNA damage sensor activity"/>
    <property type="evidence" value="ECO:0007669"/>
    <property type="project" value="InterPro"/>
</dbReference>
<dbReference type="PANTHER" id="PTHR11361:SF34">
    <property type="entry name" value="DNA MISMATCH REPAIR PROTEIN MSH1, MITOCHONDRIAL"/>
    <property type="match status" value="1"/>
</dbReference>
<keyword evidence="6" id="KW-0234">DNA repair</keyword>
<dbReference type="InterPro" id="IPR016151">
    <property type="entry name" value="DNA_mismatch_repair_MutS_N"/>
</dbReference>
<dbReference type="InterPro" id="IPR036187">
    <property type="entry name" value="DNA_mismatch_repair_MutS_sf"/>
</dbReference>
<dbReference type="SMART" id="SM00533">
    <property type="entry name" value="MUTSd"/>
    <property type="match status" value="1"/>
</dbReference>
<dbReference type="Gene3D" id="3.40.50.300">
    <property type="entry name" value="P-loop containing nucleotide triphosphate hydrolases"/>
    <property type="match status" value="1"/>
</dbReference>
<dbReference type="SUPFAM" id="SSF48334">
    <property type="entry name" value="DNA repair protein MutS, domain III"/>
    <property type="match status" value="1"/>
</dbReference>
<dbReference type="OrthoDB" id="2534523at2759"/>
<evidence type="ECO:0000256" key="6">
    <source>
        <dbReference type="ARBA" id="ARBA00023204"/>
    </source>
</evidence>
<dbReference type="SMART" id="SM00534">
    <property type="entry name" value="MUTSac"/>
    <property type="match status" value="1"/>
</dbReference>
<dbReference type="NCBIfam" id="NF003810">
    <property type="entry name" value="PRK05399.1"/>
    <property type="match status" value="1"/>
</dbReference>
<evidence type="ECO:0000256" key="7">
    <source>
        <dbReference type="SAM" id="Coils"/>
    </source>
</evidence>
<gene>
    <name evidence="10" type="ORF">BCR42DRAFT_402943</name>
</gene>
<evidence type="ECO:0000256" key="3">
    <source>
        <dbReference type="ARBA" id="ARBA00022763"/>
    </source>
</evidence>
<dbReference type="Pfam" id="PF05188">
    <property type="entry name" value="MutS_II"/>
    <property type="match status" value="1"/>
</dbReference>
<dbReference type="PROSITE" id="PS00486">
    <property type="entry name" value="DNA_MISMATCH_REPAIR_2"/>
    <property type="match status" value="1"/>
</dbReference>
<feature type="compositionally biased region" description="Acidic residues" evidence="8">
    <location>
        <begin position="544"/>
        <end position="553"/>
    </location>
</feature>
<evidence type="ECO:0000256" key="5">
    <source>
        <dbReference type="ARBA" id="ARBA00023125"/>
    </source>
</evidence>
<evidence type="ECO:0000259" key="9">
    <source>
        <dbReference type="PROSITE" id="PS00486"/>
    </source>
</evidence>
<dbReference type="InterPro" id="IPR007860">
    <property type="entry name" value="DNA_mmatch_repair_MutS_con_dom"/>
</dbReference>
<keyword evidence="11" id="KW-1185">Reference proteome</keyword>
<feature type="compositionally biased region" description="Basic and acidic residues" evidence="8">
    <location>
        <begin position="534"/>
        <end position="543"/>
    </location>
</feature>
<dbReference type="GO" id="GO:0005739">
    <property type="term" value="C:mitochondrion"/>
    <property type="evidence" value="ECO:0007669"/>
    <property type="project" value="TreeGrafter"/>
</dbReference>
<evidence type="ECO:0000313" key="10">
    <source>
        <dbReference type="EMBL" id="ORZ24431.1"/>
    </source>
</evidence>
<keyword evidence="5" id="KW-0238">DNA-binding</keyword>
<dbReference type="SUPFAM" id="SSF52540">
    <property type="entry name" value="P-loop containing nucleoside triphosphate hydrolases"/>
    <property type="match status" value="1"/>
</dbReference>
<keyword evidence="7" id="KW-0175">Coiled coil</keyword>
<dbReference type="Gene3D" id="1.10.1420.10">
    <property type="match status" value="2"/>
</dbReference>
<dbReference type="GO" id="GO:0005634">
    <property type="term" value="C:nucleus"/>
    <property type="evidence" value="ECO:0007669"/>
    <property type="project" value="TreeGrafter"/>
</dbReference>
<sequence>MLYRLCYALRPRYHFFQSLRSLRTFSSSSFLAKRISQGTVDQLLQPLNKKSKQPKKNTAEPSSIDGLTSLELKQKTSGSIVLDTVREYTQKHPLCVLLVQVGDFYELYEAHATNYASLLDLKLTRKKVATGQVVDFAGFPSRALDRYVDILVNRLGCRVALCEQLGTCTRDDGSILGMQRNITRIITPGTVIEERYLSAYTNNYLLAVLPTKDLTSDLSPIGLAWVDLSVGEFTLQQSTLRAFKDDITRIRPREVILPQWMDRGSSSFTGDGNNFHEAVSLDDDSFDPVTRILSLDPTISLTYQPQTTFDATQCQATLESMISKDDTTWDIKMASAKFNWDIFSDQSMAAGMALLHYIDQTHVGRKPRLLQPIAFKVEDTLRIDSAAMTSLELLKGLKDGRRQDSLLGMLDRTTTSAGSRLLSQWLSCPLGSHQAIQTRLEIVDYFYKNPFTVDDVRYLLKQSTDAQRALQRLAMRRGQYSDLIEINNTLNTMKSIQLLFQKTALPPPLVSLLATLDPHESLINEIQRAFVDRSSVDENTAKDDNDDDGDDDTFDKQQREDGYGYVNPNYTSTLRRLYDDLKELEQRKSTLLDELRTVCGRSLCLVSQAPYRHVVEVNTVPSKKLEAYCELQSLTLVHQTKSKRRYHLPSWTDMSMKLDDTVAHIVQIEGQVFEQVVNQLLAESSSIIRSCHALAQLDTLTTFSWLAKQNNWTRPSISSNLDTTIVSGRHPVVETHLAKKGRLFIRNDCDLREGHRLWLLTGPNMGGKSTFLRQNAIIVVMAHMGSFVPAKHATIGLTDWVFSRVGAADNLAQDQSTFMVEMTETATILKHATSKSLVIMDEVGRGTSTSDGFALAYAILDDLSRRVGCRTLFATHYHELAGAVASFANLKCYKTSLHEDQYGFSFLHRVEPGVCKQSHGLKVAQIAGLPSSVVDVARSVRYSLNNGSSLFIDRSLPDQIESDNVE</sequence>
<dbReference type="Pfam" id="PF05192">
    <property type="entry name" value="MutS_III"/>
    <property type="match status" value="1"/>
</dbReference>
<dbReference type="InterPro" id="IPR027417">
    <property type="entry name" value="P-loop_NTPase"/>
</dbReference>
<organism evidence="10 11">
    <name type="scientific">Absidia repens</name>
    <dbReference type="NCBI Taxonomy" id="90262"/>
    <lineage>
        <taxon>Eukaryota</taxon>
        <taxon>Fungi</taxon>
        <taxon>Fungi incertae sedis</taxon>
        <taxon>Mucoromycota</taxon>
        <taxon>Mucoromycotina</taxon>
        <taxon>Mucoromycetes</taxon>
        <taxon>Mucorales</taxon>
        <taxon>Cunninghamellaceae</taxon>
        <taxon>Absidia</taxon>
    </lineage>
</organism>
<proteinExistence type="inferred from homology"/>